<protein>
    <submittedName>
        <fullName evidence="5">Uncharacterized protein</fullName>
    </submittedName>
</protein>
<dbReference type="GO" id="GO:0005615">
    <property type="term" value="C:extracellular space"/>
    <property type="evidence" value="ECO:0007669"/>
    <property type="project" value="InterPro"/>
</dbReference>
<dbReference type="PANTHER" id="PTHR16655:SF4">
    <property type="entry name" value="COCAINE- AND AMPHETAMINE-REGULATED TRANSCRIPT PROTEIN"/>
    <property type="match status" value="1"/>
</dbReference>
<keyword evidence="3" id="KW-0964">Secreted</keyword>
<organism evidence="5 6">
    <name type="scientific">Gambusia affinis</name>
    <name type="common">Western mosquitofish</name>
    <name type="synonym">Heterandria affinis</name>
    <dbReference type="NCBI Taxonomy" id="33528"/>
    <lineage>
        <taxon>Eukaryota</taxon>
        <taxon>Metazoa</taxon>
        <taxon>Chordata</taxon>
        <taxon>Craniata</taxon>
        <taxon>Vertebrata</taxon>
        <taxon>Euteleostomi</taxon>
        <taxon>Actinopterygii</taxon>
        <taxon>Neopterygii</taxon>
        <taxon>Teleostei</taxon>
        <taxon>Neoteleostei</taxon>
        <taxon>Acanthomorphata</taxon>
        <taxon>Ovalentaria</taxon>
        <taxon>Atherinomorphae</taxon>
        <taxon>Cyprinodontiformes</taxon>
        <taxon>Poeciliidae</taxon>
        <taxon>Poeciliinae</taxon>
        <taxon>Gambusia</taxon>
    </lineage>
</organism>
<keyword evidence="6" id="KW-1185">Reference proteome</keyword>
<dbReference type="GO" id="GO:0007186">
    <property type="term" value="P:G protein-coupled receptor signaling pathway"/>
    <property type="evidence" value="ECO:0007669"/>
    <property type="project" value="InterPro"/>
</dbReference>
<dbReference type="InterPro" id="IPR036722">
    <property type="entry name" value="CART_C_sf"/>
</dbReference>
<evidence type="ECO:0000256" key="4">
    <source>
        <dbReference type="ARBA" id="ARBA00023157"/>
    </source>
</evidence>
<dbReference type="Pfam" id="PF06373">
    <property type="entry name" value="CART"/>
    <property type="match status" value="1"/>
</dbReference>
<dbReference type="GO" id="GO:0032099">
    <property type="term" value="P:negative regulation of appetite"/>
    <property type="evidence" value="ECO:0007669"/>
    <property type="project" value="InterPro"/>
</dbReference>
<dbReference type="EMBL" id="NHOQ01001911">
    <property type="protein sequence ID" value="PWA21240.1"/>
    <property type="molecule type" value="Genomic_DNA"/>
</dbReference>
<sequence length="244" mass="26485">MRSKAEPGRMLPLAARLQRCRTSSGPGESRQDGSFWGDLWEVSWVIRGRSSPLSFISPPLLPLPPARTLLGKEAGDCQDISAITNMFMCGTHRQLPESVEIHTALQRLNIPLNTGRPEPLLLGINAADGASASASSRPPTSEPSASTASESVSTMVSARMLLLSASCWLLVALGTCDDRLEERSPEYDVIKTEEEKELIEALQEVLEKLKNKQLPSSEKKLGWLPPCVAGEQCAVRKGARIGKL</sequence>
<dbReference type="Gene3D" id="4.10.40.30">
    <property type="entry name" value="CART, C-terminal domain"/>
    <property type="match status" value="1"/>
</dbReference>
<dbReference type="SUPFAM" id="SSF64546">
    <property type="entry name" value="Satiety factor CART (cocaine and amphetamine regulated transcript)"/>
    <property type="match status" value="1"/>
</dbReference>
<dbReference type="GO" id="GO:0005184">
    <property type="term" value="F:neuropeptide hormone activity"/>
    <property type="evidence" value="ECO:0007669"/>
    <property type="project" value="InterPro"/>
</dbReference>
<dbReference type="InterPro" id="IPR009106">
    <property type="entry name" value="CART"/>
</dbReference>
<accession>A0A315VCV2</accession>
<evidence type="ECO:0000256" key="2">
    <source>
        <dbReference type="ARBA" id="ARBA00005294"/>
    </source>
</evidence>
<dbReference type="STRING" id="33528.ENSGAFP00000017099"/>
<keyword evidence="4" id="KW-1015">Disulfide bond</keyword>
<dbReference type="GO" id="GO:0043410">
    <property type="term" value="P:positive regulation of MAPK cascade"/>
    <property type="evidence" value="ECO:0007669"/>
    <property type="project" value="InterPro"/>
</dbReference>
<dbReference type="GO" id="GO:0008343">
    <property type="term" value="P:adult feeding behavior"/>
    <property type="evidence" value="ECO:0007669"/>
    <property type="project" value="InterPro"/>
</dbReference>
<proteinExistence type="inferred from homology"/>
<comment type="caution">
    <text evidence="5">The sequence shown here is derived from an EMBL/GenBank/DDBJ whole genome shotgun (WGS) entry which is preliminary data.</text>
</comment>
<dbReference type="AlphaFoldDB" id="A0A315VCV2"/>
<dbReference type="Proteomes" id="UP000250572">
    <property type="component" value="Unassembled WGS sequence"/>
</dbReference>
<reference evidence="5 6" key="1">
    <citation type="journal article" date="2018" name="G3 (Bethesda)">
        <title>A High-Quality Reference Genome for the Invasive Mosquitofish Gambusia affinis Using a Chicago Library.</title>
        <authorList>
            <person name="Hoffberg S.L."/>
            <person name="Troendle N.J."/>
            <person name="Glenn T.C."/>
            <person name="Mahmud O."/>
            <person name="Louha S."/>
            <person name="Chalopin D."/>
            <person name="Bennetzen J.L."/>
            <person name="Mauricio R."/>
        </authorList>
    </citation>
    <scope>NUCLEOTIDE SEQUENCE [LARGE SCALE GENOMIC DNA]</scope>
    <source>
        <strain evidence="5">NE01/NJP1002.9</strain>
        <tissue evidence="5">Muscle</tissue>
    </source>
</reference>
<comment type="subcellular location">
    <subcellularLocation>
        <location evidence="1">Secreted</location>
    </subcellularLocation>
</comment>
<evidence type="ECO:0000313" key="5">
    <source>
        <dbReference type="EMBL" id="PWA21240.1"/>
    </source>
</evidence>
<comment type="similarity">
    <text evidence="2">Belongs to the CART family.</text>
</comment>
<dbReference type="GO" id="GO:0009267">
    <property type="term" value="P:cellular response to starvation"/>
    <property type="evidence" value="ECO:0007669"/>
    <property type="project" value="InterPro"/>
</dbReference>
<gene>
    <name evidence="5" type="ORF">CCH79_00009543</name>
</gene>
<evidence type="ECO:0000313" key="6">
    <source>
        <dbReference type="Proteomes" id="UP000250572"/>
    </source>
</evidence>
<dbReference type="PANTHER" id="PTHR16655">
    <property type="entry name" value="COCAINE AND AMPHETAMINE REGULATED TRANSCRIPT PROTEIN"/>
    <property type="match status" value="1"/>
</dbReference>
<evidence type="ECO:0000256" key="1">
    <source>
        <dbReference type="ARBA" id="ARBA00004613"/>
    </source>
</evidence>
<name>A0A315VCV2_GAMAF</name>
<evidence type="ECO:0000256" key="3">
    <source>
        <dbReference type="ARBA" id="ARBA00022525"/>
    </source>
</evidence>